<protein>
    <recommendedName>
        <fullName evidence="5">Sister chromatid cohesion protein DCC1</fullName>
    </recommendedName>
</protein>
<gene>
    <name evidence="3" type="ORF">CCR75_001041</name>
</gene>
<dbReference type="Pfam" id="PF09724">
    <property type="entry name" value="Dcc1"/>
    <property type="match status" value="1"/>
</dbReference>
<evidence type="ECO:0000313" key="3">
    <source>
        <dbReference type="EMBL" id="TDH71595.1"/>
    </source>
</evidence>
<reference evidence="3 4" key="1">
    <citation type="journal article" date="2021" name="Genome Biol.">
        <title>AFLAP: assembly-free linkage analysis pipeline using k-mers from genome sequencing data.</title>
        <authorList>
            <person name="Fletcher K."/>
            <person name="Zhang L."/>
            <person name="Gil J."/>
            <person name="Han R."/>
            <person name="Cavanaugh K."/>
            <person name="Michelmore R."/>
        </authorList>
    </citation>
    <scope>NUCLEOTIDE SEQUENCE [LARGE SCALE GENOMIC DNA]</scope>
    <source>
        <strain evidence="3 4">SF5</strain>
    </source>
</reference>
<name>A0A976IH73_BRELC</name>
<dbReference type="InterPro" id="IPR019128">
    <property type="entry name" value="Dcc1"/>
</dbReference>
<dbReference type="OrthoDB" id="5199543at2759"/>
<dbReference type="PANTHER" id="PTHR13395">
    <property type="entry name" value="SISTER CHROMATID COHESION PROTEIN DCC1-RELATED"/>
    <property type="match status" value="1"/>
</dbReference>
<evidence type="ECO:0008006" key="5">
    <source>
        <dbReference type="Google" id="ProtNLM"/>
    </source>
</evidence>
<organism evidence="3 4">
    <name type="scientific">Bremia lactucae</name>
    <name type="common">Lettuce downy mildew</name>
    <dbReference type="NCBI Taxonomy" id="4779"/>
    <lineage>
        <taxon>Eukaryota</taxon>
        <taxon>Sar</taxon>
        <taxon>Stramenopiles</taxon>
        <taxon>Oomycota</taxon>
        <taxon>Peronosporomycetes</taxon>
        <taxon>Peronosporales</taxon>
        <taxon>Peronosporaceae</taxon>
        <taxon>Bremia</taxon>
    </lineage>
</organism>
<evidence type="ECO:0000313" key="4">
    <source>
        <dbReference type="Proteomes" id="UP000294530"/>
    </source>
</evidence>
<dbReference type="RefSeq" id="XP_067821094.1">
    <property type="nucleotide sequence ID" value="XM_067959146.1"/>
</dbReference>
<dbReference type="Proteomes" id="UP000294530">
    <property type="component" value="Unassembled WGS sequence"/>
</dbReference>
<dbReference type="GO" id="GO:0006260">
    <property type="term" value="P:DNA replication"/>
    <property type="evidence" value="ECO:0007669"/>
    <property type="project" value="UniProtKB-KW"/>
</dbReference>
<dbReference type="GO" id="GO:0031390">
    <property type="term" value="C:Ctf18 RFC-like complex"/>
    <property type="evidence" value="ECO:0007669"/>
    <property type="project" value="InterPro"/>
</dbReference>
<dbReference type="PANTHER" id="PTHR13395:SF6">
    <property type="entry name" value="SISTER CHROMATID COHESION PROTEIN DCC1"/>
    <property type="match status" value="1"/>
</dbReference>
<dbReference type="AlphaFoldDB" id="A0A976IH73"/>
<dbReference type="EMBL" id="SHOA02000015">
    <property type="protein sequence ID" value="TDH71595.1"/>
    <property type="molecule type" value="Genomic_DNA"/>
</dbReference>
<comment type="caution">
    <text evidence="3">The sequence shown here is derived from an EMBL/GenBank/DDBJ whole genome shotgun (WGS) entry which is preliminary data.</text>
</comment>
<sequence length="423" mass="48619">MIVTTDDFNEDKYKLLQLNSDIERAITTGSQVFLVGTPDARAVLCTEDQSYYITKEDTSNLRLLTTHTDWSVTIDTHTVQVSGAARFHYLLEPKVPDATKLQALLLKAPYEKLKRKAISTQQSSPMNVYTTRDLVAALQVSEQEILAMLKELHAFEDAGVWRLLESTYQSQVFTDMLDLVVQNDWNVFIEPGVLVKQFVNHLDEPSLVIRQCCQLYGSINTILGQEYCLFDRTKVATFRAKSLFDDQIAEAHFQAQLQHAAFPLLDAGWELNEFVQKWKLRVPDSVPVALEMLRGLALIKHSKAGKPSRIVYFPEDLLSPEPKKRFEQLFQTQEKWTIEQLEPYIKQVIGYSYYDPSVVAAEAHAVHAPKQFDREIVQPTVINEAERWTEDQEGSHFKDCGDWNFLFSGECFRHHLNKLRKSE</sequence>
<evidence type="ECO:0000256" key="1">
    <source>
        <dbReference type="ARBA" id="ARBA00007017"/>
    </source>
</evidence>
<dbReference type="GO" id="GO:0000775">
    <property type="term" value="C:chromosome, centromeric region"/>
    <property type="evidence" value="ECO:0007669"/>
    <property type="project" value="TreeGrafter"/>
</dbReference>
<accession>A0A976IH73</accession>
<dbReference type="KEGG" id="blac:94344817"/>
<keyword evidence="4" id="KW-1185">Reference proteome</keyword>
<keyword evidence="2" id="KW-0235">DNA replication</keyword>
<dbReference type="GeneID" id="94344817"/>
<proteinExistence type="inferred from homology"/>
<comment type="similarity">
    <text evidence="1">Belongs to the DCC1 family.</text>
</comment>
<dbReference type="GO" id="GO:0034088">
    <property type="term" value="P:maintenance of mitotic sister chromatid cohesion"/>
    <property type="evidence" value="ECO:0007669"/>
    <property type="project" value="TreeGrafter"/>
</dbReference>
<dbReference type="GO" id="GO:0000785">
    <property type="term" value="C:chromatin"/>
    <property type="evidence" value="ECO:0007669"/>
    <property type="project" value="TreeGrafter"/>
</dbReference>
<evidence type="ECO:0000256" key="2">
    <source>
        <dbReference type="ARBA" id="ARBA00022705"/>
    </source>
</evidence>